<dbReference type="Proteomes" id="UP001519296">
    <property type="component" value="Unassembled WGS sequence"/>
</dbReference>
<evidence type="ECO:0000313" key="2">
    <source>
        <dbReference type="Proteomes" id="UP001519296"/>
    </source>
</evidence>
<keyword evidence="2" id="KW-1185">Reference proteome</keyword>
<accession>A0ABS5B0Q1</accession>
<dbReference type="InterPro" id="IPR012545">
    <property type="entry name" value="DUF1697"/>
</dbReference>
<evidence type="ECO:0000313" key="1">
    <source>
        <dbReference type="EMBL" id="MBP2622403.1"/>
    </source>
</evidence>
<dbReference type="Gene3D" id="3.30.70.1280">
    <property type="entry name" value="SP0830-like domains"/>
    <property type="match status" value="1"/>
</dbReference>
<sequence length="177" mass="20564">MKYLLLLRGINVGGRHKVVMADLRVSLEKLGYSQVSTYINSGNILLTSDRPVAVLEREITDLLAQKYDFPLPFILIAKEDYLAEKDSLPTWWQEDLERKNVLFYTRETDPRLVQEDIAGLNLRNELVHFGKLAVYWGEYNRNSAYAEDFIKRPAYKQVTIRNANTFHKLAQLLQEEG</sequence>
<dbReference type="Gene3D" id="3.30.70.1260">
    <property type="entry name" value="bacterial protein sp0830 like"/>
    <property type="match status" value="1"/>
</dbReference>
<gene>
    <name evidence="1" type="ORF">C4K46_00440</name>
</gene>
<dbReference type="Pfam" id="PF08002">
    <property type="entry name" value="DUF1697"/>
    <property type="match status" value="1"/>
</dbReference>
<comment type="caution">
    <text evidence="1">The sequence shown here is derived from an EMBL/GenBank/DDBJ whole genome shotgun (WGS) entry which is preliminary data.</text>
</comment>
<reference evidence="1 2" key="1">
    <citation type="submission" date="2018-02" db="EMBL/GenBank/DDBJ databases">
        <title>Draft genome sequence of Streptococcus oricebi CCUG 70868T type strain.</title>
        <authorList>
            <person name="Mendez V."/>
            <person name="Salva-Serra F."/>
            <person name="Jaen-Luchoro D."/>
            <person name="Gonzales-Siles L."/>
            <person name="Karlsson R."/>
            <person name="Engstrom-Jakobsson H."/>
            <person name="Busquets A."/>
            <person name="Gomila M."/>
            <person name="Pineiro-Iglesias B."/>
            <person name="Bennasar-Figueras A."/>
            <person name="Seeger M."/>
            <person name="Moore E."/>
        </authorList>
    </citation>
    <scope>NUCLEOTIDE SEQUENCE [LARGE SCALE GENOMIC DNA]</scope>
    <source>
        <strain evidence="1 2">CCUG 70868</strain>
    </source>
</reference>
<dbReference type="PANTHER" id="PTHR36439">
    <property type="entry name" value="BLL4334 PROTEIN"/>
    <property type="match status" value="1"/>
</dbReference>
<dbReference type="RefSeq" id="WP_209626279.1">
    <property type="nucleotide sequence ID" value="NZ_PRDG01000001.1"/>
</dbReference>
<dbReference type="EMBL" id="PRDG01000001">
    <property type="protein sequence ID" value="MBP2622403.1"/>
    <property type="molecule type" value="Genomic_DNA"/>
</dbReference>
<dbReference type="PANTHER" id="PTHR36439:SF1">
    <property type="entry name" value="DUF1697 DOMAIN-CONTAINING PROTEIN"/>
    <property type="match status" value="1"/>
</dbReference>
<name>A0ABS5B0Q1_9STRE</name>
<proteinExistence type="predicted"/>
<dbReference type="PIRSF" id="PIRSF008502">
    <property type="entry name" value="UCP008502"/>
    <property type="match status" value="1"/>
</dbReference>
<dbReference type="SUPFAM" id="SSF160379">
    <property type="entry name" value="SP0830-like"/>
    <property type="match status" value="1"/>
</dbReference>
<organism evidence="1 2">
    <name type="scientific">Streptococcus oricebi</name>
    <dbReference type="NCBI Taxonomy" id="1547447"/>
    <lineage>
        <taxon>Bacteria</taxon>
        <taxon>Bacillati</taxon>
        <taxon>Bacillota</taxon>
        <taxon>Bacilli</taxon>
        <taxon>Lactobacillales</taxon>
        <taxon>Streptococcaceae</taxon>
        <taxon>Streptococcus</taxon>
    </lineage>
</organism>
<protein>
    <submittedName>
        <fullName evidence="1">Phosphopentomutase</fullName>
    </submittedName>
</protein>